<dbReference type="PANTHER" id="PTHR43584:SF8">
    <property type="entry name" value="N-ACETYLMURAMATE ALPHA-1-PHOSPHATE URIDYLYLTRANSFERASE"/>
    <property type="match status" value="1"/>
</dbReference>
<dbReference type="InterPro" id="IPR029044">
    <property type="entry name" value="Nucleotide-diphossugar_trans"/>
</dbReference>
<dbReference type="GO" id="GO:0016779">
    <property type="term" value="F:nucleotidyltransferase activity"/>
    <property type="evidence" value="ECO:0007669"/>
    <property type="project" value="UniProtKB-KW"/>
</dbReference>
<dbReference type="InterPro" id="IPR050065">
    <property type="entry name" value="GlmU-like"/>
</dbReference>
<evidence type="ECO:0000259" key="3">
    <source>
        <dbReference type="Pfam" id="PF00483"/>
    </source>
</evidence>
<evidence type="ECO:0000256" key="2">
    <source>
        <dbReference type="ARBA" id="ARBA00022695"/>
    </source>
</evidence>
<dbReference type="InterPro" id="IPR005835">
    <property type="entry name" value="NTP_transferase_dom"/>
</dbReference>
<keyword evidence="2" id="KW-0548">Nucleotidyltransferase</keyword>
<name>A0A381PUJ8_9ZZZZ</name>
<dbReference type="AlphaFoldDB" id="A0A381PUJ8"/>
<dbReference type="PANTHER" id="PTHR43584">
    <property type="entry name" value="NUCLEOTIDYL TRANSFERASE"/>
    <property type="match status" value="1"/>
</dbReference>
<keyword evidence="1" id="KW-0808">Transferase</keyword>
<evidence type="ECO:0000256" key="1">
    <source>
        <dbReference type="ARBA" id="ARBA00022679"/>
    </source>
</evidence>
<dbReference type="Gene3D" id="3.90.550.10">
    <property type="entry name" value="Spore Coat Polysaccharide Biosynthesis Protein SpsA, Chain A"/>
    <property type="match status" value="1"/>
</dbReference>
<reference evidence="4" key="1">
    <citation type="submission" date="2018-05" db="EMBL/GenBank/DDBJ databases">
        <authorList>
            <person name="Lanie J.A."/>
            <person name="Ng W.-L."/>
            <person name="Kazmierczak K.M."/>
            <person name="Andrzejewski T.M."/>
            <person name="Davidsen T.M."/>
            <person name="Wayne K.J."/>
            <person name="Tettelin H."/>
            <person name="Glass J.I."/>
            <person name="Rusch D."/>
            <person name="Podicherti R."/>
            <person name="Tsui H.-C.T."/>
            <person name="Winkler M.E."/>
        </authorList>
    </citation>
    <scope>NUCLEOTIDE SEQUENCE</scope>
</reference>
<sequence length="236" mass="26578">MKAVILAAGVSRRLYPHTYDTPKCLLDVSGKPIIHYQLEALEALGIYDITMIIGYLRETLMDHVTSSFPHLNFTFLINHHYFETNTAYSLYIARKALCSDSQVLMNADVIYPIDLLRQVVNSPFENVLAVDVKPCGREEVKVIEGGEKKIVDIGKDLIEAQCLGEFIGVAKLSHSFTEMLAESLEQLITAGGKNDYFEAGIQPLLSKIDVHFEDVSEFPCLEIDFVEDLEEARKLY</sequence>
<organism evidence="4">
    <name type="scientific">marine metagenome</name>
    <dbReference type="NCBI Taxonomy" id="408172"/>
    <lineage>
        <taxon>unclassified sequences</taxon>
        <taxon>metagenomes</taxon>
        <taxon>ecological metagenomes</taxon>
    </lineage>
</organism>
<dbReference type="SUPFAM" id="SSF53448">
    <property type="entry name" value="Nucleotide-diphospho-sugar transferases"/>
    <property type="match status" value="1"/>
</dbReference>
<dbReference type="Pfam" id="PF00483">
    <property type="entry name" value="NTP_transferase"/>
    <property type="match status" value="1"/>
</dbReference>
<proteinExistence type="predicted"/>
<accession>A0A381PUJ8</accession>
<evidence type="ECO:0000313" key="4">
    <source>
        <dbReference type="EMBL" id="SUZ70741.1"/>
    </source>
</evidence>
<dbReference type="CDD" id="cd02523">
    <property type="entry name" value="PC_cytidylyltransferase"/>
    <property type="match status" value="1"/>
</dbReference>
<feature type="domain" description="Nucleotidyl transferase" evidence="3">
    <location>
        <begin position="2"/>
        <end position="116"/>
    </location>
</feature>
<gene>
    <name evidence="4" type="ORF">METZ01_LOCUS23595</name>
</gene>
<protein>
    <recommendedName>
        <fullName evidence="3">Nucleotidyl transferase domain-containing protein</fullName>
    </recommendedName>
</protein>
<dbReference type="EMBL" id="UINC01001100">
    <property type="protein sequence ID" value="SUZ70741.1"/>
    <property type="molecule type" value="Genomic_DNA"/>
</dbReference>